<organism evidence="2">
    <name type="scientific">marine sediment metagenome</name>
    <dbReference type="NCBI Taxonomy" id="412755"/>
    <lineage>
        <taxon>unclassified sequences</taxon>
        <taxon>metagenomes</taxon>
        <taxon>ecological metagenomes</taxon>
    </lineage>
</organism>
<comment type="caution">
    <text evidence="2">The sequence shown here is derived from an EMBL/GenBank/DDBJ whole genome shotgun (WGS) entry which is preliminary data.</text>
</comment>
<dbReference type="AlphaFoldDB" id="X0U1L5"/>
<feature type="region of interest" description="Disordered" evidence="1">
    <location>
        <begin position="1"/>
        <end position="31"/>
    </location>
</feature>
<feature type="compositionally biased region" description="Polar residues" evidence="1">
    <location>
        <begin position="21"/>
        <end position="31"/>
    </location>
</feature>
<feature type="non-terminal residue" evidence="2">
    <location>
        <position position="1"/>
    </location>
</feature>
<name>X0U1L5_9ZZZZ</name>
<evidence type="ECO:0000256" key="1">
    <source>
        <dbReference type="SAM" id="MobiDB-lite"/>
    </source>
</evidence>
<reference evidence="2" key="1">
    <citation type="journal article" date="2014" name="Front. Microbiol.">
        <title>High frequency of phylogenetically diverse reductive dehalogenase-homologous genes in deep subseafloor sedimentary metagenomes.</title>
        <authorList>
            <person name="Kawai M."/>
            <person name="Futagami T."/>
            <person name="Toyoda A."/>
            <person name="Takaki Y."/>
            <person name="Nishi S."/>
            <person name="Hori S."/>
            <person name="Arai W."/>
            <person name="Tsubouchi T."/>
            <person name="Morono Y."/>
            <person name="Uchiyama I."/>
            <person name="Ito T."/>
            <person name="Fujiyama A."/>
            <person name="Inagaki F."/>
            <person name="Takami H."/>
        </authorList>
    </citation>
    <scope>NUCLEOTIDE SEQUENCE</scope>
    <source>
        <strain evidence="2">Expedition CK06-06</strain>
    </source>
</reference>
<feature type="compositionally biased region" description="Acidic residues" evidence="1">
    <location>
        <begin position="1"/>
        <end position="11"/>
    </location>
</feature>
<evidence type="ECO:0000313" key="2">
    <source>
        <dbReference type="EMBL" id="GAF82335.1"/>
    </source>
</evidence>
<protein>
    <submittedName>
        <fullName evidence="2">Uncharacterized protein</fullName>
    </submittedName>
</protein>
<gene>
    <name evidence="2" type="ORF">S01H1_18642</name>
</gene>
<dbReference type="EMBL" id="BARS01009984">
    <property type="protein sequence ID" value="GAF82335.1"/>
    <property type="molecule type" value="Genomic_DNA"/>
</dbReference>
<proteinExistence type="predicted"/>
<accession>X0U1L5</accession>
<sequence>HSQGLSEEEAEMIITEPIPVPTTQTENTNEG</sequence>